<dbReference type="InterPro" id="IPR027365">
    <property type="entry name" value="GNAT_acetyltra_YdfB-like"/>
</dbReference>
<feature type="region of interest" description="Disordered" evidence="1">
    <location>
        <begin position="239"/>
        <end position="268"/>
    </location>
</feature>
<dbReference type="Proteomes" id="UP000288351">
    <property type="component" value="Unassembled WGS sequence"/>
</dbReference>
<dbReference type="EMBL" id="BHXC01000006">
    <property type="protein sequence ID" value="GCB89726.1"/>
    <property type="molecule type" value="Genomic_DNA"/>
</dbReference>
<evidence type="ECO:0000313" key="3">
    <source>
        <dbReference type="EMBL" id="GCB89726.1"/>
    </source>
</evidence>
<dbReference type="GO" id="GO:0016747">
    <property type="term" value="F:acyltransferase activity, transferring groups other than amino-acyl groups"/>
    <property type="evidence" value="ECO:0007669"/>
    <property type="project" value="InterPro"/>
</dbReference>
<organism evidence="3 4">
    <name type="scientific">Streptomyces noursei</name>
    <name type="common">Streptomyces albulus</name>
    <dbReference type="NCBI Taxonomy" id="1971"/>
    <lineage>
        <taxon>Bacteria</taxon>
        <taxon>Bacillati</taxon>
        <taxon>Actinomycetota</taxon>
        <taxon>Actinomycetes</taxon>
        <taxon>Kitasatosporales</taxon>
        <taxon>Streptomycetaceae</taxon>
        <taxon>Streptomyces</taxon>
    </lineage>
</organism>
<proteinExistence type="predicted"/>
<reference evidence="3 4" key="1">
    <citation type="journal article" date="2019" name="Microbiol. Resour. Announc.">
        <title>Draft Genome Sequence of the Most Traditional epsilon-Poly-l-Lysine Producer, Streptomyces albulus NBRC14147.</title>
        <authorList>
            <person name="Yamanaka K."/>
            <person name="Hamano Y."/>
        </authorList>
    </citation>
    <scope>NUCLEOTIDE SEQUENCE [LARGE SCALE GENOMIC DNA]</scope>
    <source>
        <strain evidence="3 4">NBRC 14147</strain>
    </source>
</reference>
<dbReference type="InterPro" id="IPR016181">
    <property type="entry name" value="Acyl_CoA_acyltransferase"/>
</dbReference>
<dbReference type="AlphaFoldDB" id="A0A401QWF1"/>
<dbReference type="Pfam" id="PF12746">
    <property type="entry name" value="GNAT_acetyltran"/>
    <property type="match status" value="1"/>
</dbReference>
<gene>
    <name evidence="3" type="ORF">SALB_02414</name>
</gene>
<dbReference type="SUPFAM" id="SSF55729">
    <property type="entry name" value="Acyl-CoA N-acyltransferases (Nat)"/>
    <property type="match status" value="1"/>
</dbReference>
<dbReference type="RefSeq" id="WP_020930801.1">
    <property type="nucleotide sequence ID" value="NZ_BHXC01000006.1"/>
</dbReference>
<feature type="compositionally biased region" description="Gly residues" evidence="1">
    <location>
        <begin position="256"/>
        <end position="268"/>
    </location>
</feature>
<name>A0A401QWF1_STRNR</name>
<comment type="caution">
    <text evidence="3">The sequence shown here is derived from an EMBL/GenBank/DDBJ whole genome shotgun (WGS) entry which is preliminary data.</text>
</comment>
<feature type="compositionally biased region" description="Basic and acidic residues" evidence="1">
    <location>
        <begin position="240"/>
        <end position="255"/>
    </location>
</feature>
<feature type="domain" description="N-acetyltransferase" evidence="2">
    <location>
        <begin position="117"/>
        <end position="244"/>
    </location>
</feature>
<evidence type="ECO:0000256" key="1">
    <source>
        <dbReference type="SAM" id="MobiDB-lite"/>
    </source>
</evidence>
<accession>A0A401QWF1</accession>
<protein>
    <recommendedName>
        <fullName evidence="2">N-acetyltransferase domain-containing protein</fullName>
    </recommendedName>
</protein>
<evidence type="ECO:0000313" key="4">
    <source>
        <dbReference type="Proteomes" id="UP000288351"/>
    </source>
</evidence>
<dbReference type="InterPro" id="IPR000182">
    <property type="entry name" value="GNAT_dom"/>
</dbReference>
<sequence>MTTDGLLLGARGLWEELARVPASFPPSGQVNVVVSPASGVCPAGWVGVVALGGSALVTAPTERTAGIVRTALTRLPVAAVVDGTSVREVLPVSRMLGPAALSYVSPRGFRPLTSGALPVLQLSSDHRELRRLERRAGDADAGEAALDEITSPAFVVREQGQVVAAAGYGAWPRRTAHLCVLTAPAARGRGLARVTGSAAVAHALAAGLLPQWRARRPASRRVAASLGFEELGHQLSVEMPRQDTDWHTAADRAGSDRGGGGGASRPPR</sequence>
<dbReference type="PROSITE" id="PS51186">
    <property type="entry name" value="GNAT"/>
    <property type="match status" value="1"/>
</dbReference>
<dbReference type="Gene3D" id="3.40.630.30">
    <property type="match status" value="1"/>
</dbReference>
<evidence type="ECO:0000259" key="2">
    <source>
        <dbReference type="PROSITE" id="PS51186"/>
    </source>
</evidence>